<gene>
    <name evidence="1" type="ORF">VNO78_17614</name>
</gene>
<dbReference type="GO" id="GO:0004364">
    <property type="term" value="F:glutathione transferase activity"/>
    <property type="evidence" value="ECO:0007669"/>
    <property type="project" value="InterPro"/>
</dbReference>
<comment type="caution">
    <text evidence="1">The sequence shown here is derived from an EMBL/GenBank/DDBJ whole genome shotgun (WGS) entry which is preliminary data.</text>
</comment>
<dbReference type="Gene3D" id="1.20.1050.10">
    <property type="match status" value="1"/>
</dbReference>
<organism evidence="1 2">
    <name type="scientific">Psophocarpus tetragonolobus</name>
    <name type="common">Winged bean</name>
    <name type="synonym">Dolichos tetragonolobus</name>
    <dbReference type="NCBI Taxonomy" id="3891"/>
    <lineage>
        <taxon>Eukaryota</taxon>
        <taxon>Viridiplantae</taxon>
        <taxon>Streptophyta</taxon>
        <taxon>Embryophyta</taxon>
        <taxon>Tracheophyta</taxon>
        <taxon>Spermatophyta</taxon>
        <taxon>Magnoliopsida</taxon>
        <taxon>eudicotyledons</taxon>
        <taxon>Gunneridae</taxon>
        <taxon>Pentapetalae</taxon>
        <taxon>rosids</taxon>
        <taxon>fabids</taxon>
        <taxon>Fabales</taxon>
        <taxon>Fabaceae</taxon>
        <taxon>Papilionoideae</taxon>
        <taxon>50 kb inversion clade</taxon>
        <taxon>NPAAA clade</taxon>
        <taxon>indigoferoid/millettioid clade</taxon>
        <taxon>Phaseoleae</taxon>
        <taxon>Psophocarpus</taxon>
    </lineage>
</organism>
<keyword evidence="2" id="KW-1185">Reference proteome</keyword>
<sequence>MIFSEIFNHDITTGRPKLGIWIQEANKIDGYKKTKVDRQQYLEAFKKKFMFAKYSSCLYSVGLTMSESCCCTGV</sequence>
<dbReference type="EMBL" id="JAYMYS010000004">
    <property type="protein sequence ID" value="KAK7396536.1"/>
    <property type="molecule type" value="Genomic_DNA"/>
</dbReference>
<dbReference type="InterPro" id="IPR044629">
    <property type="entry name" value="GSTL1/2/3"/>
</dbReference>
<protein>
    <submittedName>
        <fullName evidence="1">Uncharacterized protein</fullName>
    </submittedName>
</protein>
<reference evidence="1 2" key="1">
    <citation type="submission" date="2024-01" db="EMBL/GenBank/DDBJ databases">
        <title>The genomes of 5 underutilized Papilionoideae crops provide insights into root nodulation and disease resistanc.</title>
        <authorList>
            <person name="Jiang F."/>
        </authorList>
    </citation>
    <scope>NUCLEOTIDE SEQUENCE [LARGE SCALE GENOMIC DNA]</scope>
    <source>
        <strain evidence="1">DUOXIRENSHENG_FW03</strain>
        <tissue evidence="1">Leaves</tissue>
    </source>
</reference>
<name>A0AAN9XLH0_PSOTE</name>
<dbReference type="PANTHER" id="PTHR44328">
    <property type="entry name" value="GLUTATHIONE S-TRANSFERASE L1"/>
    <property type="match status" value="1"/>
</dbReference>
<evidence type="ECO:0000313" key="2">
    <source>
        <dbReference type="Proteomes" id="UP001386955"/>
    </source>
</evidence>
<proteinExistence type="predicted"/>
<accession>A0AAN9XLH0</accession>
<dbReference type="PANTHER" id="PTHR44328:SF17">
    <property type="entry name" value="GLUTATHIONE S-TRANSFERASE"/>
    <property type="match status" value="1"/>
</dbReference>
<dbReference type="AlphaFoldDB" id="A0AAN9XLH0"/>
<evidence type="ECO:0000313" key="1">
    <source>
        <dbReference type="EMBL" id="KAK7396536.1"/>
    </source>
</evidence>
<dbReference type="Proteomes" id="UP001386955">
    <property type="component" value="Unassembled WGS sequence"/>
</dbReference>